<evidence type="ECO:0000313" key="6">
    <source>
        <dbReference type="Proteomes" id="UP000596827"/>
    </source>
</evidence>
<keyword evidence="3" id="KW-0479">Metal-binding</keyword>
<dbReference type="GO" id="GO:0043720">
    <property type="term" value="F:3-keto-5-aminohexanoate cleavage activity"/>
    <property type="evidence" value="ECO:0007669"/>
    <property type="project" value="InterPro"/>
</dbReference>
<proteinExistence type="predicted"/>
<evidence type="ECO:0000313" key="5">
    <source>
        <dbReference type="EMBL" id="MBC5765702.1"/>
    </source>
</evidence>
<reference evidence="5" key="1">
    <citation type="submission" date="2020-08" db="EMBL/GenBank/DDBJ databases">
        <title>Ramlibacter sp. GTP1 16S ribosomal RNA gene genome sequencing and assembly.</title>
        <authorList>
            <person name="Kang M."/>
        </authorList>
    </citation>
    <scope>NUCLEOTIDE SEQUENCE</scope>
    <source>
        <strain evidence="5">GTP1</strain>
    </source>
</reference>
<keyword evidence="2" id="KW-0808">Transferase</keyword>
<comment type="caution">
    <text evidence="5">The sequence shown here is derived from an EMBL/GenBank/DDBJ whole genome shotgun (WGS) entry which is preliminary data.</text>
</comment>
<dbReference type="RefSeq" id="WP_187082179.1">
    <property type="nucleotide sequence ID" value="NZ_JACORU010000005.1"/>
</dbReference>
<dbReference type="InterPro" id="IPR008567">
    <property type="entry name" value="BKACE"/>
</dbReference>
<evidence type="ECO:0000256" key="1">
    <source>
        <dbReference type="ARBA" id="ARBA00001947"/>
    </source>
</evidence>
<dbReference type="AlphaFoldDB" id="A0A923M7J1"/>
<dbReference type="PANTHER" id="PTHR37418:SF2">
    <property type="entry name" value="3-KETO-5-AMINOHEXANOATE CLEAVAGE ENZYME"/>
    <property type="match status" value="1"/>
</dbReference>
<evidence type="ECO:0000256" key="4">
    <source>
        <dbReference type="ARBA" id="ARBA00022833"/>
    </source>
</evidence>
<protein>
    <submittedName>
        <fullName evidence="5">3-keto-5-aminohexanoate cleavage protein</fullName>
    </submittedName>
</protein>
<dbReference type="Proteomes" id="UP000596827">
    <property type="component" value="Unassembled WGS sequence"/>
</dbReference>
<gene>
    <name evidence="5" type="ORF">H8R02_14635</name>
</gene>
<sequence length="300" mass="32018">MPTEDARPVLIEVAINGARDKRANPHVPLAEEEIVDSILACVEAGASIVHAHAGEAVVGGSGHHGSSAYLRSFRRVREFHPSLLMYPTLPGGGPGTTMAARLGHVAELADAGLCEIVPVDPGTMNYGRIDAQGRAPTHDQVYQTTFADVAWAFEFCRERDLACTMSLFEPGFARLVQAHANAGTLPRACIVKLEFSAGARLFGLSPDAVGLEAWLRLFDSETIPWMVTLRDGSPADGLAQLAIGRGGHVRVGIEDFGGERTPRNEELVAEIARIARASGRRVATPQEALGLITRTQGDKA</sequence>
<evidence type="ECO:0000256" key="2">
    <source>
        <dbReference type="ARBA" id="ARBA00022679"/>
    </source>
</evidence>
<comment type="cofactor">
    <cofactor evidence="1">
        <name>Zn(2+)</name>
        <dbReference type="ChEBI" id="CHEBI:29105"/>
    </cofactor>
</comment>
<evidence type="ECO:0000256" key="3">
    <source>
        <dbReference type="ARBA" id="ARBA00022723"/>
    </source>
</evidence>
<organism evidence="5 6">
    <name type="scientific">Ramlibacter albus</name>
    <dbReference type="NCBI Taxonomy" id="2079448"/>
    <lineage>
        <taxon>Bacteria</taxon>
        <taxon>Pseudomonadati</taxon>
        <taxon>Pseudomonadota</taxon>
        <taxon>Betaproteobacteria</taxon>
        <taxon>Burkholderiales</taxon>
        <taxon>Comamonadaceae</taxon>
        <taxon>Ramlibacter</taxon>
    </lineage>
</organism>
<dbReference type="Gene3D" id="3.20.20.70">
    <property type="entry name" value="Aldolase class I"/>
    <property type="match status" value="1"/>
</dbReference>
<dbReference type="EMBL" id="JACORU010000005">
    <property type="protein sequence ID" value="MBC5765702.1"/>
    <property type="molecule type" value="Genomic_DNA"/>
</dbReference>
<keyword evidence="6" id="KW-1185">Reference proteome</keyword>
<keyword evidence="4" id="KW-0862">Zinc</keyword>
<dbReference type="GO" id="GO:0046872">
    <property type="term" value="F:metal ion binding"/>
    <property type="evidence" value="ECO:0007669"/>
    <property type="project" value="UniProtKB-KW"/>
</dbReference>
<name>A0A923M7J1_9BURK</name>
<dbReference type="Pfam" id="PF05853">
    <property type="entry name" value="BKACE"/>
    <property type="match status" value="1"/>
</dbReference>
<accession>A0A923M7J1</accession>
<dbReference type="InterPro" id="IPR013785">
    <property type="entry name" value="Aldolase_TIM"/>
</dbReference>
<dbReference type="PANTHER" id="PTHR37418">
    <property type="entry name" value="3-KETO-5-AMINOHEXANOATE CLEAVAGE ENZYME-RELATED"/>
    <property type="match status" value="1"/>
</dbReference>